<sequence>MMRRSNPFDFSELDRMFERMSRQFEDMNRQLGSWEGNVGEMVSHRGMAIDVAEHDDSLVVVADLPGFEKDDIDLTVAGQTLTIVAEREMASESGDEESEYLRRERRSESIRRSIRLPVDVDEEGASASYQNGVLTVSLPKFQADDEDDSHHIDVQ</sequence>
<feature type="compositionally biased region" description="Basic and acidic residues" evidence="3">
    <location>
        <begin position="99"/>
        <end position="111"/>
    </location>
</feature>
<dbReference type="SUPFAM" id="SSF49764">
    <property type="entry name" value="HSP20-like chaperones"/>
    <property type="match status" value="1"/>
</dbReference>
<evidence type="ECO:0000256" key="2">
    <source>
        <dbReference type="RuleBase" id="RU003616"/>
    </source>
</evidence>
<evidence type="ECO:0000313" key="6">
    <source>
        <dbReference type="Proteomes" id="UP000199451"/>
    </source>
</evidence>
<reference evidence="6" key="1">
    <citation type="submission" date="2016-10" db="EMBL/GenBank/DDBJ databases">
        <authorList>
            <person name="Varghese N."/>
            <person name="Submissions S."/>
        </authorList>
    </citation>
    <scope>NUCLEOTIDE SEQUENCE [LARGE SCALE GENOMIC DNA]</scope>
    <source>
        <strain evidence="6">CGMCC 1.10119</strain>
    </source>
</reference>
<organism evidence="5 6">
    <name type="scientific">Halogranum gelatinilyticum</name>
    <dbReference type="NCBI Taxonomy" id="660521"/>
    <lineage>
        <taxon>Archaea</taxon>
        <taxon>Methanobacteriati</taxon>
        <taxon>Methanobacteriota</taxon>
        <taxon>Stenosarchaea group</taxon>
        <taxon>Halobacteria</taxon>
        <taxon>Halobacteriales</taxon>
        <taxon>Haloferacaceae</taxon>
    </lineage>
</organism>
<evidence type="ECO:0000259" key="4">
    <source>
        <dbReference type="PROSITE" id="PS01031"/>
    </source>
</evidence>
<dbReference type="AlphaFoldDB" id="A0A1G9Q1A8"/>
<dbReference type="InterPro" id="IPR008978">
    <property type="entry name" value="HSP20-like_chaperone"/>
</dbReference>
<dbReference type="EMBL" id="FNHL01000001">
    <property type="protein sequence ID" value="SDM04842.1"/>
    <property type="molecule type" value="Genomic_DNA"/>
</dbReference>
<evidence type="ECO:0000313" key="5">
    <source>
        <dbReference type="EMBL" id="SDM04842.1"/>
    </source>
</evidence>
<feature type="region of interest" description="Disordered" evidence="3">
    <location>
        <begin position="87"/>
        <end position="117"/>
    </location>
</feature>
<evidence type="ECO:0000256" key="3">
    <source>
        <dbReference type="SAM" id="MobiDB-lite"/>
    </source>
</evidence>
<dbReference type="Gene3D" id="2.60.40.790">
    <property type="match status" value="1"/>
</dbReference>
<dbReference type="STRING" id="660521.SAMN04487949_0645"/>
<protein>
    <submittedName>
        <fullName evidence="5">HSP20 family protein</fullName>
    </submittedName>
</protein>
<dbReference type="NCBIfam" id="NF041799">
    <property type="entry name" value="Hsp14"/>
    <property type="match status" value="1"/>
</dbReference>
<dbReference type="InterPro" id="IPR031107">
    <property type="entry name" value="Small_HSP"/>
</dbReference>
<dbReference type="PANTHER" id="PTHR11527">
    <property type="entry name" value="HEAT-SHOCK PROTEIN 20 FAMILY MEMBER"/>
    <property type="match status" value="1"/>
</dbReference>
<name>A0A1G9Q1A8_9EURY</name>
<dbReference type="Pfam" id="PF00011">
    <property type="entry name" value="HSP20"/>
    <property type="match status" value="1"/>
</dbReference>
<feature type="domain" description="SHSP" evidence="4">
    <location>
        <begin position="40"/>
        <end position="155"/>
    </location>
</feature>
<comment type="similarity">
    <text evidence="1 2">Belongs to the small heat shock protein (HSP20) family.</text>
</comment>
<dbReference type="InterPro" id="IPR002068">
    <property type="entry name" value="A-crystallin/Hsp20_dom"/>
</dbReference>
<dbReference type="OrthoDB" id="198277at2157"/>
<accession>A0A1G9Q1A8</accession>
<evidence type="ECO:0000256" key="1">
    <source>
        <dbReference type="PROSITE-ProRule" id="PRU00285"/>
    </source>
</evidence>
<dbReference type="CDD" id="cd06464">
    <property type="entry name" value="ACD_sHsps-like"/>
    <property type="match status" value="1"/>
</dbReference>
<dbReference type="PROSITE" id="PS01031">
    <property type="entry name" value="SHSP"/>
    <property type="match status" value="1"/>
</dbReference>
<dbReference type="RefSeq" id="WP_089694009.1">
    <property type="nucleotide sequence ID" value="NZ_FNHL01000001.1"/>
</dbReference>
<gene>
    <name evidence="5" type="ORF">SAMN04487949_0645</name>
</gene>
<keyword evidence="6" id="KW-1185">Reference proteome</keyword>
<proteinExistence type="inferred from homology"/>
<dbReference type="Proteomes" id="UP000199451">
    <property type="component" value="Unassembled WGS sequence"/>
</dbReference>